<dbReference type="Proteomes" id="UP001597438">
    <property type="component" value="Unassembled WGS sequence"/>
</dbReference>
<proteinExistence type="predicted"/>
<dbReference type="InterPro" id="IPR037682">
    <property type="entry name" value="TonB_C"/>
</dbReference>
<organism evidence="2 3">
    <name type="scientific">Christiangramia antarctica</name>
    <dbReference type="NCBI Taxonomy" id="2058158"/>
    <lineage>
        <taxon>Bacteria</taxon>
        <taxon>Pseudomonadati</taxon>
        <taxon>Bacteroidota</taxon>
        <taxon>Flavobacteriia</taxon>
        <taxon>Flavobacteriales</taxon>
        <taxon>Flavobacteriaceae</taxon>
        <taxon>Christiangramia</taxon>
    </lineage>
</organism>
<reference evidence="3" key="1">
    <citation type="journal article" date="2019" name="Int. J. Syst. Evol. Microbiol.">
        <title>The Global Catalogue of Microorganisms (GCM) 10K type strain sequencing project: providing services to taxonomists for standard genome sequencing and annotation.</title>
        <authorList>
            <consortium name="The Broad Institute Genomics Platform"/>
            <consortium name="The Broad Institute Genome Sequencing Center for Infectious Disease"/>
            <person name="Wu L."/>
            <person name="Ma J."/>
        </authorList>
    </citation>
    <scope>NUCLEOTIDE SEQUENCE [LARGE SCALE GENOMIC DNA]</scope>
    <source>
        <strain evidence="3">KCTC 52925</strain>
    </source>
</reference>
<keyword evidence="3" id="KW-1185">Reference proteome</keyword>
<comment type="caution">
    <text evidence="2">The sequence shown here is derived from an EMBL/GenBank/DDBJ whole genome shotgun (WGS) entry which is preliminary data.</text>
</comment>
<sequence length="242" mass="27755">MKPKKNPKADLRRRWMLFFQIGLIIVLFTTYQVINWTTSIPAMQVQKVKEPKISEEETPPLIVLKSETPPPLKIEIPDPVDFKIIDDETPEPSETLKSTEAPKKIDIPEYKDITEAKIPDEDIVVPFRLIEDVPIYPGCDDLDDNKERKSCMNSRLGQFINKNFDTSLGEKLGLEGITTVYCSFVVNKYGKLEKIQVRAPHPELQKEAERVINLIPDMKPGKQRGKPVPVSYSIPIRFKVRN</sequence>
<name>A0ABW5X954_9FLAO</name>
<dbReference type="Gene3D" id="3.30.1150.10">
    <property type="match status" value="1"/>
</dbReference>
<feature type="domain" description="TonB C-terminal" evidence="1">
    <location>
        <begin position="173"/>
        <end position="239"/>
    </location>
</feature>
<dbReference type="Pfam" id="PF03544">
    <property type="entry name" value="TonB_C"/>
    <property type="match status" value="1"/>
</dbReference>
<accession>A0ABW5X954</accession>
<dbReference type="RefSeq" id="WP_251740003.1">
    <property type="nucleotide sequence ID" value="NZ_JBHUOJ010000037.1"/>
</dbReference>
<protein>
    <submittedName>
        <fullName evidence="2">Energy transducer TonB</fullName>
    </submittedName>
</protein>
<gene>
    <name evidence="2" type="ORF">ACFSYS_16325</name>
</gene>
<dbReference type="SUPFAM" id="SSF74653">
    <property type="entry name" value="TolA/TonB C-terminal domain"/>
    <property type="match status" value="1"/>
</dbReference>
<dbReference type="EMBL" id="JBHUOJ010000037">
    <property type="protein sequence ID" value="MFD2834859.1"/>
    <property type="molecule type" value="Genomic_DNA"/>
</dbReference>
<evidence type="ECO:0000313" key="2">
    <source>
        <dbReference type="EMBL" id="MFD2834859.1"/>
    </source>
</evidence>
<evidence type="ECO:0000313" key="3">
    <source>
        <dbReference type="Proteomes" id="UP001597438"/>
    </source>
</evidence>
<evidence type="ECO:0000259" key="1">
    <source>
        <dbReference type="Pfam" id="PF03544"/>
    </source>
</evidence>